<dbReference type="EMBL" id="FQVC01000003">
    <property type="protein sequence ID" value="SHE83265.1"/>
    <property type="molecule type" value="Genomic_DNA"/>
</dbReference>
<dbReference type="PATRIC" id="fig|1121477.3.peg.3344"/>
<gene>
    <name evidence="11" type="ORF">SAMN02745223_01166</name>
    <name evidence="9" type="ORF">VW29_11055</name>
    <name evidence="10" type="ORF">VW29_11470</name>
</gene>
<evidence type="ECO:0000256" key="3">
    <source>
        <dbReference type="ARBA" id="ARBA00022553"/>
    </source>
</evidence>
<keyword evidence="12" id="KW-1185">Reference proteome</keyword>
<evidence type="ECO:0000259" key="8">
    <source>
        <dbReference type="SMART" id="SM00911"/>
    </source>
</evidence>
<dbReference type="GO" id="GO:0005524">
    <property type="term" value="F:ATP binding"/>
    <property type="evidence" value="ECO:0007669"/>
    <property type="project" value="UniProtKB-KW"/>
</dbReference>
<keyword evidence="6 11" id="KW-0418">Kinase</keyword>
<feature type="domain" description="Signal transduction histidine kinase HWE region" evidence="8">
    <location>
        <begin position="132"/>
        <end position="214"/>
    </location>
</feature>
<dbReference type="EMBL" id="LAJF01000079">
    <property type="protein sequence ID" value="KKB84292.1"/>
    <property type="molecule type" value="Genomic_DNA"/>
</dbReference>
<evidence type="ECO:0000256" key="5">
    <source>
        <dbReference type="ARBA" id="ARBA00022741"/>
    </source>
</evidence>
<name>A0A0F5LRK9_9HYPH</name>
<evidence type="ECO:0000313" key="9">
    <source>
        <dbReference type="EMBL" id="KKB84223.1"/>
    </source>
</evidence>
<evidence type="ECO:0000313" key="11">
    <source>
        <dbReference type="EMBL" id="SHE83265.1"/>
    </source>
</evidence>
<dbReference type="GO" id="GO:0004673">
    <property type="term" value="F:protein histidine kinase activity"/>
    <property type="evidence" value="ECO:0007669"/>
    <property type="project" value="UniProtKB-EC"/>
</dbReference>
<organism evidence="10 12">
    <name type="scientific">Devosia limi DSM 17137</name>
    <dbReference type="NCBI Taxonomy" id="1121477"/>
    <lineage>
        <taxon>Bacteria</taxon>
        <taxon>Pseudomonadati</taxon>
        <taxon>Pseudomonadota</taxon>
        <taxon>Alphaproteobacteria</taxon>
        <taxon>Hyphomicrobiales</taxon>
        <taxon>Devosiaceae</taxon>
        <taxon>Devosia</taxon>
    </lineage>
</organism>
<keyword evidence="3" id="KW-0597">Phosphoprotein</keyword>
<dbReference type="Proteomes" id="UP000184533">
    <property type="component" value="Unassembled WGS sequence"/>
</dbReference>
<dbReference type="InterPro" id="IPR011102">
    <property type="entry name" value="Sig_transdc_His_kinase_HWE"/>
</dbReference>
<dbReference type="Proteomes" id="UP000033608">
    <property type="component" value="Unassembled WGS sequence"/>
</dbReference>
<evidence type="ECO:0000256" key="4">
    <source>
        <dbReference type="ARBA" id="ARBA00022679"/>
    </source>
</evidence>
<reference evidence="11 13" key="2">
    <citation type="submission" date="2016-11" db="EMBL/GenBank/DDBJ databases">
        <authorList>
            <person name="Jaros S."/>
            <person name="Januszkiewicz K."/>
            <person name="Wedrychowicz H."/>
        </authorList>
    </citation>
    <scope>NUCLEOTIDE SEQUENCE [LARGE SCALE GENOMIC DNA]</scope>
    <source>
        <strain evidence="11 13">DSM 17137</strain>
    </source>
</reference>
<dbReference type="STRING" id="1121477.SAMN02745223_01166"/>
<keyword evidence="4" id="KW-0808">Transferase</keyword>
<dbReference type="SMART" id="SM00911">
    <property type="entry name" value="HWE_HK"/>
    <property type="match status" value="1"/>
</dbReference>
<evidence type="ECO:0000313" key="13">
    <source>
        <dbReference type="Proteomes" id="UP000184533"/>
    </source>
</evidence>
<protein>
    <recommendedName>
        <fullName evidence="2">histidine kinase</fullName>
        <ecNumber evidence="2">2.7.13.3</ecNumber>
    </recommendedName>
</protein>
<evidence type="ECO:0000313" key="10">
    <source>
        <dbReference type="EMBL" id="KKB84292.1"/>
    </source>
</evidence>
<dbReference type="EMBL" id="LAJF01000079">
    <property type="protein sequence ID" value="KKB84223.1"/>
    <property type="molecule type" value="Genomic_DNA"/>
</dbReference>
<dbReference type="Pfam" id="PF07536">
    <property type="entry name" value="HWE_HK"/>
    <property type="match status" value="1"/>
</dbReference>
<proteinExistence type="predicted"/>
<evidence type="ECO:0000256" key="7">
    <source>
        <dbReference type="ARBA" id="ARBA00022840"/>
    </source>
</evidence>
<keyword evidence="5" id="KW-0547">Nucleotide-binding</keyword>
<sequence length="325" mass="35711">MFPESDHLPPQTRLRAMSVGLRQTGTGLLHQDQDCRYDLAENLPSAWPVSATLGLTDAEILPPDIAELFTATGALCRSSQEEQSIEFHLSVGKRRQLIEARFVPDGDGLIIVLVDVTDERSREAAVNALLREVSHRSKNLLAIVQSVAMQTARHSDSIQDFLDKFRGRLHALSSTQDLVTESNWQGTHFQSLVTSQLSRVVPSLLRELRITGDNPLLGPNAALHIGLAIHELAANAVIHGALSTGSPGHVWVDARIETRPGRPRNLTIEWQETGIETGKSPQPPRFGTMVLERIVPLSVGGKASFSLDQDHLSYRLTVPGDQFEI</sequence>
<keyword evidence="7" id="KW-0067">ATP-binding</keyword>
<dbReference type="PANTHER" id="PTHR41523:SF8">
    <property type="entry name" value="ETHYLENE RESPONSE SENSOR PROTEIN"/>
    <property type="match status" value="1"/>
</dbReference>
<dbReference type="EC" id="2.7.13.3" evidence="2"/>
<evidence type="ECO:0000256" key="6">
    <source>
        <dbReference type="ARBA" id="ARBA00022777"/>
    </source>
</evidence>
<accession>A0A0F5LRK9</accession>
<dbReference type="AlphaFoldDB" id="A0A0F5LRK9"/>
<comment type="catalytic activity">
    <reaction evidence="1">
        <text>ATP + protein L-histidine = ADP + protein N-phospho-L-histidine.</text>
        <dbReference type="EC" id="2.7.13.3"/>
    </reaction>
</comment>
<dbReference type="PANTHER" id="PTHR41523">
    <property type="entry name" value="TWO-COMPONENT SYSTEM SENSOR PROTEIN"/>
    <property type="match status" value="1"/>
</dbReference>
<reference evidence="10 12" key="1">
    <citation type="submission" date="2015-03" db="EMBL/GenBank/DDBJ databases">
        <authorList>
            <person name="Hassan Y.I."/>
            <person name="Lepp D."/>
            <person name="Zhou T."/>
        </authorList>
    </citation>
    <scope>NUCLEOTIDE SEQUENCE [LARGE SCALE GENOMIC DNA]</scope>
    <source>
        <strain evidence="10 12">DSM 17137</strain>
    </source>
</reference>
<dbReference type="InterPro" id="IPR036890">
    <property type="entry name" value="HATPase_C_sf"/>
</dbReference>
<evidence type="ECO:0000313" key="12">
    <source>
        <dbReference type="Proteomes" id="UP000033608"/>
    </source>
</evidence>
<dbReference type="Gene3D" id="3.30.565.10">
    <property type="entry name" value="Histidine kinase-like ATPase, C-terminal domain"/>
    <property type="match status" value="1"/>
</dbReference>
<evidence type="ECO:0000256" key="1">
    <source>
        <dbReference type="ARBA" id="ARBA00000085"/>
    </source>
</evidence>
<evidence type="ECO:0000256" key="2">
    <source>
        <dbReference type="ARBA" id="ARBA00012438"/>
    </source>
</evidence>